<accession>A0A0R2F8R8</accession>
<protein>
    <submittedName>
        <fullName evidence="2">Uncharacterized protein</fullName>
    </submittedName>
</protein>
<gene>
    <name evidence="2" type="ORF">FD14_GL000935</name>
</gene>
<evidence type="ECO:0000256" key="1">
    <source>
        <dbReference type="SAM" id="Phobius"/>
    </source>
</evidence>
<feature type="transmembrane region" description="Helical" evidence="1">
    <location>
        <begin position="21"/>
        <end position="40"/>
    </location>
</feature>
<keyword evidence="1" id="KW-1133">Transmembrane helix</keyword>
<dbReference type="STRING" id="1423804.FD14_GL000935"/>
<keyword evidence="1" id="KW-0812">Transmembrane</keyword>
<feature type="transmembrane region" description="Helical" evidence="1">
    <location>
        <begin position="223"/>
        <end position="248"/>
    </location>
</feature>
<dbReference type="EMBL" id="AYZM01000105">
    <property type="protein sequence ID" value="KRN21754.1"/>
    <property type="molecule type" value="Genomic_DNA"/>
</dbReference>
<proteinExistence type="predicted"/>
<feature type="transmembrane region" description="Helical" evidence="1">
    <location>
        <begin position="52"/>
        <end position="70"/>
    </location>
</feature>
<keyword evidence="1" id="KW-0472">Membrane</keyword>
<evidence type="ECO:0000313" key="2">
    <source>
        <dbReference type="EMBL" id="KRN21754.1"/>
    </source>
</evidence>
<dbReference type="PATRIC" id="fig|1423804.4.peg.1004"/>
<sequence>MTSFGQLNRALVGRKLRLVTRAILIELIALVVTLLVEFFTKATSLTATDVESTIGGLGVIFWVVLTIFLTRDNEFVLISSATRLIPVSDTKLYSTNLFTTMLAWGYAMVLQAVLHGIGIALDWQSFINDFGRIDVSGTMKLPPVWVIVLVVIVMMIAAVILFFTSVSLIHLVIMAITVKLPVTGQRFVRLGLYIVVIWAVVRVAGVAFGLYGNLVDGINLSSGYVQVIGSLIGMLLFAAIEAAVSVWLMKRWVEAVI</sequence>
<keyword evidence="3" id="KW-1185">Reference proteome</keyword>
<evidence type="ECO:0000313" key="3">
    <source>
        <dbReference type="Proteomes" id="UP000051442"/>
    </source>
</evidence>
<name>A0A0R2F8R8_9LACO</name>
<feature type="transmembrane region" description="Helical" evidence="1">
    <location>
        <begin position="190"/>
        <end position="211"/>
    </location>
</feature>
<dbReference type="OrthoDB" id="2248033at2"/>
<reference evidence="2 3" key="1">
    <citation type="journal article" date="2015" name="Genome Announc.">
        <title>Expanding the biotechnology potential of lactobacilli through comparative genomics of 213 strains and associated genera.</title>
        <authorList>
            <person name="Sun Z."/>
            <person name="Harris H.M."/>
            <person name="McCann A."/>
            <person name="Guo C."/>
            <person name="Argimon S."/>
            <person name="Zhang W."/>
            <person name="Yang X."/>
            <person name="Jeffery I.B."/>
            <person name="Cooney J.C."/>
            <person name="Kagawa T.F."/>
            <person name="Liu W."/>
            <person name="Song Y."/>
            <person name="Salvetti E."/>
            <person name="Wrobel A."/>
            <person name="Rasinkangas P."/>
            <person name="Parkhill J."/>
            <person name="Rea M.C."/>
            <person name="O'Sullivan O."/>
            <person name="Ritari J."/>
            <person name="Douillard F.P."/>
            <person name="Paul Ross R."/>
            <person name="Yang R."/>
            <person name="Briner A.E."/>
            <person name="Felis G.E."/>
            <person name="de Vos W.M."/>
            <person name="Barrangou R."/>
            <person name="Klaenhammer T.R."/>
            <person name="Caufield P.W."/>
            <person name="Cui Y."/>
            <person name="Zhang H."/>
            <person name="O'Toole P.W."/>
        </authorList>
    </citation>
    <scope>NUCLEOTIDE SEQUENCE [LARGE SCALE GENOMIC DNA]</scope>
    <source>
        <strain evidence="2 3">DSM 23365</strain>
    </source>
</reference>
<dbReference type="RefSeq" id="WP_054733233.1">
    <property type="nucleotide sequence ID" value="NZ_AYZM01000105.1"/>
</dbReference>
<organism evidence="2 3">
    <name type="scientific">Secundilactobacillus similis DSM 23365 = JCM 2765</name>
    <dbReference type="NCBI Taxonomy" id="1423804"/>
    <lineage>
        <taxon>Bacteria</taxon>
        <taxon>Bacillati</taxon>
        <taxon>Bacillota</taxon>
        <taxon>Bacilli</taxon>
        <taxon>Lactobacillales</taxon>
        <taxon>Lactobacillaceae</taxon>
        <taxon>Secundilactobacillus</taxon>
    </lineage>
</organism>
<comment type="caution">
    <text evidence="2">The sequence shown here is derived from an EMBL/GenBank/DDBJ whole genome shotgun (WGS) entry which is preliminary data.</text>
</comment>
<feature type="transmembrane region" description="Helical" evidence="1">
    <location>
        <begin position="145"/>
        <end position="178"/>
    </location>
</feature>
<feature type="transmembrane region" description="Helical" evidence="1">
    <location>
        <begin position="101"/>
        <end position="121"/>
    </location>
</feature>
<dbReference type="Proteomes" id="UP000051442">
    <property type="component" value="Unassembled WGS sequence"/>
</dbReference>
<dbReference type="AlphaFoldDB" id="A0A0R2F8R8"/>